<dbReference type="EMBL" id="GADI01004953">
    <property type="protein sequence ID" value="JAA68855.1"/>
    <property type="molecule type" value="mRNA"/>
</dbReference>
<reference evidence="2" key="1">
    <citation type="submission" date="2012-12" db="EMBL/GenBank/DDBJ databases">
        <title>Identification and characterization of a phenylalanine ammonia-lyase gene family in Isatis indigotica Fort.</title>
        <authorList>
            <person name="Liu Q."/>
            <person name="Chen J."/>
            <person name="Zhou X."/>
            <person name="Di P."/>
            <person name="Xiao Y."/>
            <person name="Xuan H."/>
            <person name="Zhang L."/>
            <person name="Chen W."/>
        </authorList>
    </citation>
    <scope>NUCLEOTIDE SEQUENCE</scope>
    <source>
        <tissue evidence="2">Salivary gland</tissue>
    </source>
</reference>
<proteinExistence type="evidence at transcript level"/>
<protein>
    <submittedName>
        <fullName evidence="2">Putative til domain protein</fullName>
    </submittedName>
</protein>
<sequence>MKIFSLVLLVAVLFYVESSDTKECPPGEHAQSCSNWNSRNTSCDEGTCYIPEPLSCENCKCNIDDNEDCKVECVCDGGNLRLPNNQCREPSDCPVGSPGFAYAMKKRK</sequence>
<evidence type="ECO:0000256" key="1">
    <source>
        <dbReference type="SAM" id="SignalP"/>
    </source>
</evidence>
<evidence type="ECO:0000313" key="2">
    <source>
        <dbReference type="EMBL" id="JAA68855.1"/>
    </source>
</evidence>
<organism evidence="2">
    <name type="scientific">Ixodes ricinus</name>
    <name type="common">Common tick</name>
    <name type="synonym">Acarus ricinus</name>
    <dbReference type="NCBI Taxonomy" id="34613"/>
    <lineage>
        <taxon>Eukaryota</taxon>
        <taxon>Metazoa</taxon>
        <taxon>Ecdysozoa</taxon>
        <taxon>Arthropoda</taxon>
        <taxon>Chelicerata</taxon>
        <taxon>Arachnida</taxon>
        <taxon>Acari</taxon>
        <taxon>Parasitiformes</taxon>
        <taxon>Ixodida</taxon>
        <taxon>Ixodoidea</taxon>
        <taxon>Ixodidae</taxon>
        <taxon>Ixodinae</taxon>
        <taxon>Ixodes</taxon>
    </lineage>
</organism>
<accession>A0A0K8RCI6</accession>
<keyword evidence="1" id="KW-0732">Signal</keyword>
<name>A0A0K8RCI6_IXORI</name>
<dbReference type="AlphaFoldDB" id="A0A0K8RCI6"/>
<feature type="signal peptide" evidence="1">
    <location>
        <begin position="1"/>
        <end position="18"/>
    </location>
</feature>
<feature type="chain" id="PRO_5005516853" evidence="1">
    <location>
        <begin position="19"/>
        <end position="108"/>
    </location>
</feature>